<organism evidence="2 3">
    <name type="scientific">Patellaria atrata CBS 101060</name>
    <dbReference type="NCBI Taxonomy" id="1346257"/>
    <lineage>
        <taxon>Eukaryota</taxon>
        <taxon>Fungi</taxon>
        <taxon>Dikarya</taxon>
        <taxon>Ascomycota</taxon>
        <taxon>Pezizomycotina</taxon>
        <taxon>Dothideomycetes</taxon>
        <taxon>Dothideomycetes incertae sedis</taxon>
        <taxon>Patellariales</taxon>
        <taxon>Patellariaceae</taxon>
        <taxon>Patellaria</taxon>
    </lineage>
</organism>
<evidence type="ECO:0000256" key="1">
    <source>
        <dbReference type="SAM" id="MobiDB-lite"/>
    </source>
</evidence>
<name>A0A9P4SIR4_9PEZI</name>
<gene>
    <name evidence="2" type="ORF">M501DRAFT_925105</name>
</gene>
<feature type="region of interest" description="Disordered" evidence="1">
    <location>
        <begin position="164"/>
        <end position="213"/>
    </location>
</feature>
<dbReference type="EMBL" id="MU006089">
    <property type="protein sequence ID" value="KAF2843428.1"/>
    <property type="molecule type" value="Genomic_DNA"/>
</dbReference>
<evidence type="ECO:0000313" key="3">
    <source>
        <dbReference type="Proteomes" id="UP000799429"/>
    </source>
</evidence>
<feature type="compositionally biased region" description="Polar residues" evidence="1">
    <location>
        <begin position="55"/>
        <end position="72"/>
    </location>
</feature>
<feature type="region of interest" description="Disordered" evidence="1">
    <location>
        <begin position="1"/>
        <end position="79"/>
    </location>
</feature>
<accession>A0A9P4SIR4</accession>
<evidence type="ECO:0000313" key="2">
    <source>
        <dbReference type="EMBL" id="KAF2843428.1"/>
    </source>
</evidence>
<reference evidence="2" key="1">
    <citation type="journal article" date="2020" name="Stud. Mycol.">
        <title>101 Dothideomycetes genomes: a test case for predicting lifestyles and emergence of pathogens.</title>
        <authorList>
            <person name="Haridas S."/>
            <person name="Albert R."/>
            <person name="Binder M."/>
            <person name="Bloem J."/>
            <person name="Labutti K."/>
            <person name="Salamov A."/>
            <person name="Andreopoulos B."/>
            <person name="Baker S."/>
            <person name="Barry K."/>
            <person name="Bills G."/>
            <person name="Bluhm B."/>
            <person name="Cannon C."/>
            <person name="Castanera R."/>
            <person name="Culley D."/>
            <person name="Daum C."/>
            <person name="Ezra D."/>
            <person name="Gonzalez J."/>
            <person name="Henrissat B."/>
            <person name="Kuo A."/>
            <person name="Liang C."/>
            <person name="Lipzen A."/>
            <person name="Lutzoni F."/>
            <person name="Magnuson J."/>
            <person name="Mondo S."/>
            <person name="Nolan M."/>
            <person name="Ohm R."/>
            <person name="Pangilinan J."/>
            <person name="Park H.-J."/>
            <person name="Ramirez L."/>
            <person name="Alfaro M."/>
            <person name="Sun H."/>
            <person name="Tritt A."/>
            <person name="Yoshinaga Y."/>
            <person name="Zwiers L.-H."/>
            <person name="Turgeon B."/>
            <person name="Goodwin S."/>
            <person name="Spatafora J."/>
            <person name="Crous P."/>
            <person name="Grigoriev I."/>
        </authorList>
    </citation>
    <scope>NUCLEOTIDE SEQUENCE</scope>
    <source>
        <strain evidence="2">CBS 101060</strain>
    </source>
</reference>
<feature type="compositionally biased region" description="Pro residues" evidence="1">
    <location>
        <begin position="195"/>
        <end position="213"/>
    </location>
</feature>
<dbReference type="AlphaFoldDB" id="A0A9P4SIR4"/>
<feature type="compositionally biased region" description="Polar residues" evidence="1">
    <location>
        <begin position="263"/>
        <end position="272"/>
    </location>
</feature>
<feature type="compositionally biased region" description="Low complexity" evidence="1">
    <location>
        <begin position="18"/>
        <end position="28"/>
    </location>
</feature>
<dbReference type="Proteomes" id="UP000799429">
    <property type="component" value="Unassembled WGS sequence"/>
</dbReference>
<dbReference type="OrthoDB" id="3928985at2759"/>
<proteinExistence type="predicted"/>
<comment type="caution">
    <text evidence="2">The sequence shown here is derived from an EMBL/GenBank/DDBJ whole genome shotgun (WGS) entry which is preliminary data.</text>
</comment>
<protein>
    <recommendedName>
        <fullName evidence="4">BTB domain-containing protein</fullName>
    </recommendedName>
</protein>
<feature type="region of interest" description="Disordered" evidence="1">
    <location>
        <begin position="252"/>
        <end position="328"/>
    </location>
</feature>
<sequence>MAPYTADTARPTSTKNSRPTPIIPRIIPAVPLAFSRPTYPKQRITPEDAPESTPERNLSVNGQEVEQDTVTASRHELHTPESKAFVGDRNISDTPGHDEEVSLPELHPGVAKADIEDAYTGHKSAIMSSVSPPTNSMEFPPPFVPAGLRSRPPSTASITFPQFPPSGNNHSMHHPRPSINSVVFGGYADSSSSSPAPPHSAGPPHYPPHPASFINPPFPPHPFFPPGHMHHLSDPHMMYPPMGMGPQGLYPISRDQHHPPQFGRSSYTQNGQIPYPMANQHTFPPPFPISPIDRGVSGSQPGSQASSAHNDNEVINPPQHPSQQFPVMPTGERLNHVPLQNGFVTPNMAAQKRLIREQQSLREYLVSQFGTHDFADYILELSESRMGSRLFALPVHGIIIARSPRLLRVIQEHANNPAYADGRKILKVQITDRFCTGEAFADALKFLYGGELLETGMFTSELENFDSKTGDLSIFGIARQRMDGALAYVAAGYFLGISDITARGLKIAKELLRWDTVEQVLDFTLAAGFENFEPRDPASNLSTSQQDKSENELPTQMLAYGKYGDALLTDIVDFLCSNIPPGFNFINSVPELRGIPRLPIMEESRPSTANPRLSRIQFGDLPATEITQMSFITRILSSIFLSLPFSVLRSIFSSQTLNERLPTSEVLELLRSVVAERESRRQRAIRGPLSNDVPYRVLQNLDWEESVKYDTQDSPERRLNRSYVGAGLQQ</sequence>
<evidence type="ECO:0008006" key="4">
    <source>
        <dbReference type="Google" id="ProtNLM"/>
    </source>
</evidence>
<feature type="compositionally biased region" description="Low complexity" evidence="1">
    <location>
        <begin position="297"/>
        <end position="308"/>
    </location>
</feature>
<keyword evidence="3" id="KW-1185">Reference proteome</keyword>